<keyword evidence="3" id="KW-1185">Reference proteome</keyword>
<dbReference type="EMBL" id="JZEX01000124">
    <property type="protein sequence ID" value="KKB11084.1"/>
    <property type="molecule type" value="Genomic_DNA"/>
</dbReference>
<name>A0A0F5FQD5_9HYPH</name>
<dbReference type="PANTHER" id="PTHR43328:SF1">
    <property type="entry name" value="N-ACETYLTRANSFERASE DOMAIN-CONTAINING PROTEIN"/>
    <property type="match status" value="1"/>
</dbReference>
<feature type="domain" description="N-acetyltransferase" evidence="1">
    <location>
        <begin position="10"/>
        <end position="171"/>
    </location>
</feature>
<dbReference type="STRING" id="443610.VE25_15020"/>
<protein>
    <recommendedName>
        <fullName evidence="1">N-acetyltransferase domain-containing protein</fullName>
    </recommendedName>
</protein>
<dbReference type="PATRIC" id="fig|443610.3.peg.1274"/>
<dbReference type="AlphaFoldDB" id="A0A0F5FQD5"/>
<reference evidence="2 3" key="1">
    <citation type="submission" date="2015-03" db="EMBL/GenBank/DDBJ databases">
        <authorList>
            <person name="Hassan Y.I."/>
            <person name="Lepp D."/>
            <person name="Li X.-Z."/>
            <person name="Zhou T."/>
        </authorList>
    </citation>
    <scope>NUCLEOTIDE SEQUENCE [LARGE SCALE GENOMIC DNA]</scope>
    <source>
        <strain evidence="2 3">BD-c194</strain>
    </source>
</reference>
<evidence type="ECO:0000313" key="2">
    <source>
        <dbReference type="EMBL" id="KKB11084.1"/>
    </source>
</evidence>
<organism evidence="2 3">
    <name type="scientific">Devosia geojensis</name>
    <dbReference type="NCBI Taxonomy" id="443610"/>
    <lineage>
        <taxon>Bacteria</taxon>
        <taxon>Pseudomonadati</taxon>
        <taxon>Pseudomonadota</taxon>
        <taxon>Alphaproteobacteria</taxon>
        <taxon>Hyphomicrobiales</taxon>
        <taxon>Devosiaceae</taxon>
        <taxon>Devosia</taxon>
    </lineage>
</organism>
<dbReference type="PANTHER" id="PTHR43328">
    <property type="entry name" value="ACETYLTRANSFERASE-RELATED"/>
    <property type="match status" value="1"/>
</dbReference>
<gene>
    <name evidence="2" type="ORF">VE25_15020</name>
</gene>
<evidence type="ECO:0000259" key="1">
    <source>
        <dbReference type="PROSITE" id="PS51186"/>
    </source>
</evidence>
<dbReference type="Proteomes" id="UP000033632">
    <property type="component" value="Unassembled WGS sequence"/>
</dbReference>
<dbReference type="OrthoDB" id="9804153at2"/>
<sequence length="178" mass="19450">MSVTLTTPHLTLREPTMDDAGNIAKYLNDFAVSGNLARVPFPYGRADAEAWLKTRRPGLTPAQTSFAIDIPAQGCVGVVGFHQGVNGTVLGYWLARPFWGQGLMTEAAGTAVDWFFERTDANRILSGLFHFNAASLAVQEKLGFAVIGRSRLVCLARGAELEHIDTELTRSVWKARKT</sequence>
<comment type="caution">
    <text evidence="2">The sequence shown here is derived from an EMBL/GenBank/DDBJ whole genome shotgun (WGS) entry which is preliminary data.</text>
</comment>
<dbReference type="GO" id="GO:0016747">
    <property type="term" value="F:acyltransferase activity, transferring groups other than amino-acyl groups"/>
    <property type="evidence" value="ECO:0007669"/>
    <property type="project" value="InterPro"/>
</dbReference>
<accession>A0A0F5FQD5</accession>
<dbReference type="Pfam" id="PF13302">
    <property type="entry name" value="Acetyltransf_3"/>
    <property type="match status" value="1"/>
</dbReference>
<dbReference type="SUPFAM" id="SSF55729">
    <property type="entry name" value="Acyl-CoA N-acyltransferases (Nat)"/>
    <property type="match status" value="1"/>
</dbReference>
<evidence type="ECO:0000313" key="3">
    <source>
        <dbReference type="Proteomes" id="UP000033632"/>
    </source>
</evidence>
<dbReference type="PROSITE" id="PS51186">
    <property type="entry name" value="GNAT"/>
    <property type="match status" value="1"/>
</dbReference>
<dbReference type="InterPro" id="IPR016181">
    <property type="entry name" value="Acyl_CoA_acyltransferase"/>
</dbReference>
<proteinExistence type="predicted"/>
<dbReference type="Gene3D" id="3.40.630.30">
    <property type="match status" value="1"/>
</dbReference>
<dbReference type="InterPro" id="IPR000182">
    <property type="entry name" value="GNAT_dom"/>
</dbReference>
<dbReference type="RefSeq" id="WP_046109443.1">
    <property type="nucleotide sequence ID" value="NZ_JZEX01000124.1"/>
</dbReference>